<accession>A0A2P2Q0T6</accession>
<reference evidence="1" key="1">
    <citation type="submission" date="2018-02" db="EMBL/GenBank/DDBJ databases">
        <title>Rhizophora mucronata_Transcriptome.</title>
        <authorList>
            <person name="Meera S.P."/>
            <person name="Sreeshan A."/>
            <person name="Augustine A."/>
        </authorList>
    </citation>
    <scope>NUCLEOTIDE SEQUENCE</scope>
    <source>
        <tissue evidence="1">Leaf</tissue>
    </source>
</reference>
<evidence type="ECO:0000313" key="1">
    <source>
        <dbReference type="EMBL" id="MBX60600.1"/>
    </source>
</evidence>
<dbReference type="AlphaFoldDB" id="A0A2P2Q0T6"/>
<sequence length="58" mass="6577">MSKEDHKYKLQVLRTAHLPSAMSKKEECKLVIPATENTAIAKCLIPDRIQAKTNLIRT</sequence>
<organism evidence="1">
    <name type="scientific">Rhizophora mucronata</name>
    <name type="common">Asiatic mangrove</name>
    <dbReference type="NCBI Taxonomy" id="61149"/>
    <lineage>
        <taxon>Eukaryota</taxon>
        <taxon>Viridiplantae</taxon>
        <taxon>Streptophyta</taxon>
        <taxon>Embryophyta</taxon>
        <taxon>Tracheophyta</taxon>
        <taxon>Spermatophyta</taxon>
        <taxon>Magnoliopsida</taxon>
        <taxon>eudicotyledons</taxon>
        <taxon>Gunneridae</taxon>
        <taxon>Pentapetalae</taxon>
        <taxon>rosids</taxon>
        <taxon>fabids</taxon>
        <taxon>Malpighiales</taxon>
        <taxon>Rhizophoraceae</taxon>
        <taxon>Rhizophora</taxon>
    </lineage>
</organism>
<dbReference type="EMBL" id="GGEC01080116">
    <property type="protein sequence ID" value="MBX60600.1"/>
    <property type="molecule type" value="Transcribed_RNA"/>
</dbReference>
<proteinExistence type="predicted"/>
<protein>
    <submittedName>
        <fullName evidence="1">Uncharacterized protein</fullName>
    </submittedName>
</protein>
<name>A0A2P2Q0T6_RHIMU</name>